<evidence type="ECO:0000256" key="11">
    <source>
        <dbReference type="ARBA" id="ARBA00023201"/>
    </source>
</evidence>
<feature type="transmembrane region" description="Helical" evidence="14">
    <location>
        <begin position="391"/>
        <end position="409"/>
    </location>
</feature>
<feature type="transmembrane region" description="Helical" evidence="14">
    <location>
        <begin position="346"/>
        <end position="379"/>
    </location>
</feature>
<feature type="transmembrane region" description="Helical" evidence="14">
    <location>
        <begin position="415"/>
        <end position="436"/>
    </location>
</feature>
<reference evidence="16" key="1">
    <citation type="journal article" date="2022" name="Int. J. Syst. Evol. Microbiol.">
        <title>Anaeromyxobacter oryzae sp. nov., Anaeromyxobacter diazotrophicus sp. nov. and Anaeromyxobacter paludicola sp. nov., isolated from paddy soils.</title>
        <authorList>
            <person name="Itoh H."/>
            <person name="Xu Z."/>
            <person name="Mise K."/>
            <person name="Masuda Y."/>
            <person name="Ushijima N."/>
            <person name="Hayakawa C."/>
            <person name="Shiratori Y."/>
            <person name="Senoo K."/>
        </authorList>
    </citation>
    <scope>NUCLEOTIDE SEQUENCE [LARGE SCALE GENOMIC DNA]</scope>
    <source>
        <strain evidence="16">Red232</strain>
    </source>
</reference>
<feature type="transmembrane region" description="Helical" evidence="14">
    <location>
        <begin position="286"/>
        <end position="311"/>
    </location>
</feature>
<accession>A0ABN6MQ94</accession>
<evidence type="ECO:0000256" key="7">
    <source>
        <dbReference type="ARBA" id="ARBA00022989"/>
    </source>
</evidence>
<dbReference type="PANTHER" id="PTHR48086">
    <property type="entry name" value="SODIUM/PROLINE SYMPORTER-RELATED"/>
    <property type="match status" value="1"/>
</dbReference>
<keyword evidence="7 14" id="KW-1133">Transmembrane helix</keyword>
<sequence length="522" mass="55609">MPSALYVGIVVLYVLAMLAVGWVAMKRTRDVQDFFIGGRTLGPWMSAFAYGTTYFSAVLFIGYAGKLGWGFGIHTMWIVLGNTVVGTLLAWRLLAGRTRDMTARLGAITMPELLGARYGSKGLQVVAAAVVFVFLVPYSASVLMGLSYLFEMTLHIRYDTALYLLAAITAIYLSMGGYFAVAVSDFIRGIVEFAGVMLMVWLLAHRPETGGFVAATGQLLGDPKVMAPGLVAVKQVGAGSPLAVAIPGWLTLAALVLITSFGPWALPQMVQKFYSIRSRADVKRALVIASVFALFMAFGAYFSGALTHLYYGPKLPPALLGPQGPIWDKIMPHFITTTGLPEALVLVIVLMVFSASMSSLSSLVLVSSSAIAIDVYGAFIDHQRQPRRTMALLRTLCAAFVGLSLVIALSKPAVIVNLMVMSWGTLSGVFLAPYLYGLFWRRTTAAGVWAGIATGLASAFVLFPLWGADGVPLAGAIAMVLPLLVVPAVSLLGRPPARELVEAAFGPETPPETAAAPERLSA</sequence>
<keyword evidence="5 14" id="KW-0812">Transmembrane</keyword>
<evidence type="ECO:0000256" key="8">
    <source>
        <dbReference type="ARBA" id="ARBA00023053"/>
    </source>
</evidence>
<evidence type="ECO:0000256" key="12">
    <source>
        <dbReference type="ARBA" id="ARBA00033708"/>
    </source>
</evidence>
<name>A0ABN6MQ94_9BACT</name>
<dbReference type="InterPro" id="IPR050277">
    <property type="entry name" value="Sodium:Solute_Symporter"/>
</dbReference>
<evidence type="ECO:0000256" key="2">
    <source>
        <dbReference type="ARBA" id="ARBA00006434"/>
    </source>
</evidence>
<feature type="transmembrane region" description="Helical" evidence="14">
    <location>
        <begin position="44"/>
        <end position="65"/>
    </location>
</feature>
<keyword evidence="8" id="KW-0915">Sodium</keyword>
<keyword evidence="11" id="KW-0739">Sodium transport</keyword>
<feature type="transmembrane region" description="Helical" evidence="14">
    <location>
        <begin position="246"/>
        <end position="266"/>
    </location>
</feature>
<dbReference type="RefSeq" id="WP_248360935.1">
    <property type="nucleotide sequence ID" value="NZ_AP025591.1"/>
</dbReference>
<keyword evidence="9" id="KW-0406">Ion transport</keyword>
<comment type="subcellular location">
    <subcellularLocation>
        <location evidence="1">Cell membrane</location>
        <topology evidence="1">Multi-pass membrane protein</topology>
    </subcellularLocation>
</comment>
<evidence type="ECO:0000256" key="6">
    <source>
        <dbReference type="ARBA" id="ARBA00022847"/>
    </source>
</evidence>
<protein>
    <submittedName>
        <fullName evidence="15">Sodium:solute symporter</fullName>
    </submittedName>
</protein>
<dbReference type="InterPro" id="IPR001734">
    <property type="entry name" value="Na/solute_symporter"/>
</dbReference>
<keyword evidence="4" id="KW-1003">Cell membrane</keyword>
<feature type="transmembrane region" description="Helical" evidence="14">
    <location>
        <begin position="448"/>
        <end position="467"/>
    </location>
</feature>
<evidence type="ECO:0000313" key="16">
    <source>
        <dbReference type="Proteomes" id="UP001162891"/>
    </source>
</evidence>
<evidence type="ECO:0000256" key="1">
    <source>
        <dbReference type="ARBA" id="ARBA00004651"/>
    </source>
</evidence>
<comment type="similarity">
    <text evidence="2 13">Belongs to the sodium:solute symporter (SSF) (TC 2.A.21) family.</text>
</comment>
<evidence type="ECO:0000256" key="14">
    <source>
        <dbReference type="SAM" id="Phobius"/>
    </source>
</evidence>
<evidence type="ECO:0000313" key="15">
    <source>
        <dbReference type="EMBL" id="BDG03169.1"/>
    </source>
</evidence>
<dbReference type="Pfam" id="PF00474">
    <property type="entry name" value="SSF"/>
    <property type="match status" value="1"/>
</dbReference>
<evidence type="ECO:0000256" key="5">
    <source>
        <dbReference type="ARBA" id="ARBA00022692"/>
    </source>
</evidence>
<evidence type="ECO:0000256" key="4">
    <source>
        <dbReference type="ARBA" id="ARBA00022475"/>
    </source>
</evidence>
<feature type="transmembrane region" description="Helical" evidence="14">
    <location>
        <begin position="6"/>
        <end position="24"/>
    </location>
</feature>
<feature type="transmembrane region" description="Helical" evidence="14">
    <location>
        <begin position="125"/>
        <end position="150"/>
    </location>
</feature>
<proteinExistence type="inferred from homology"/>
<dbReference type="Proteomes" id="UP001162891">
    <property type="component" value="Chromosome"/>
</dbReference>
<feature type="transmembrane region" description="Helical" evidence="14">
    <location>
        <begin position="71"/>
        <end position="94"/>
    </location>
</feature>
<dbReference type="Gene3D" id="1.20.1730.10">
    <property type="entry name" value="Sodium/glucose cotransporter"/>
    <property type="match status" value="1"/>
</dbReference>
<dbReference type="EMBL" id="AP025591">
    <property type="protein sequence ID" value="BDG03169.1"/>
    <property type="molecule type" value="Genomic_DNA"/>
</dbReference>
<evidence type="ECO:0000256" key="13">
    <source>
        <dbReference type="RuleBase" id="RU362091"/>
    </source>
</evidence>
<dbReference type="InterPro" id="IPR038377">
    <property type="entry name" value="Na/Glc_symporter_sf"/>
</dbReference>
<gene>
    <name evidence="15" type="ORF">AMOR_21650</name>
</gene>
<evidence type="ECO:0000256" key="10">
    <source>
        <dbReference type="ARBA" id="ARBA00023136"/>
    </source>
</evidence>
<keyword evidence="3" id="KW-0813">Transport</keyword>
<evidence type="ECO:0000256" key="3">
    <source>
        <dbReference type="ARBA" id="ARBA00022448"/>
    </source>
</evidence>
<keyword evidence="16" id="KW-1185">Reference proteome</keyword>
<dbReference type="PROSITE" id="PS50283">
    <property type="entry name" value="NA_SOLUT_SYMP_3"/>
    <property type="match status" value="1"/>
</dbReference>
<evidence type="ECO:0000256" key="9">
    <source>
        <dbReference type="ARBA" id="ARBA00023065"/>
    </source>
</evidence>
<comment type="catalytic activity">
    <reaction evidence="12">
        <text>L-proline(in) + Na(+)(in) = L-proline(out) + Na(+)(out)</text>
        <dbReference type="Rhea" id="RHEA:28967"/>
        <dbReference type="ChEBI" id="CHEBI:29101"/>
        <dbReference type="ChEBI" id="CHEBI:60039"/>
    </reaction>
</comment>
<organism evidence="15 16">
    <name type="scientific">Anaeromyxobacter oryzae</name>
    <dbReference type="NCBI Taxonomy" id="2918170"/>
    <lineage>
        <taxon>Bacteria</taxon>
        <taxon>Pseudomonadati</taxon>
        <taxon>Myxococcota</taxon>
        <taxon>Myxococcia</taxon>
        <taxon>Myxococcales</taxon>
        <taxon>Cystobacterineae</taxon>
        <taxon>Anaeromyxobacteraceae</taxon>
        <taxon>Anaeromyxobacter</taxon>
    </lineage>
</organism>
<dbReference type="CDD" id="cd10322">
    <property type="entry name" value="SLC5sbd"/>
    <property type="match status" value="1"/>
</dbReference>
<feature type="transmembrane region" description="Helical" evidence="14">
    <location>
        <begin position="473"/>
        <end position="492"/>
    </location>
</feature>
<keyword evidence="6" id="KW-0769">Symport</keyword>
<keyword evidence="10 14" id="KW-0472">Membrane</keyword>
<feature type="transmembrane region" description="Helical" evidence="14">
    <location>
        <begin position="162"/>
        <end position="181"/>
    </location>
</feature>
<dbReference type="PANTHER" id="PTHR48086:SF3">
    <property type="entry name" value="SODIUM_PROLINE SYMPORTER"/>
    <property type="match status" value="1"/>
</dbReference>
<feature type="transmembrane region" description="Helical" evidence="14">
    <location>
        <begin position="186"/>
        <end position="204"/>
    </location>
</feature>